<evidence type="ECO:0000313" key="1">
    <source>
        <dbReference type="EMBL" id="HIV09806.1"/>
    </source>
</evidence>
<accession>A0A9D1T396</accession>
<dbReference type="EMBL" id="DVOR01000220">
    <property type="protein sequence ID" value="HIV09806.1"/>
    <property type="molecule type" value="Genomic_DNA"/>
</dbReference>
<name>A0A9D1T396_9BACT</name>
<dbReference type="Proteomes" id="UP000886845">
    <property type="component" value="Unassembled WGS sequence"/>
</dbReference>
<proteinExistence type="predicted"/>
<dbReference type="InterPro" id="IPR025427">
    <property type="entry name" value="DUF4160"/>
</dbReference>
<sequence>MPELARFLGLIVRMQYHDVGRHNKPHVHVVYGEFTASVGIDGELLEGTLPARQLRLLQGWLALHEEALYGAWNRAVRGEDPGRIAPLG</sequence>
<reference evidence="1" key="2">
    <citation type="journal article" date="2021" name="PeerJ">
        <title>Extensive microbial diversity within the chicken gut microbiome revealed by metagenomics and culture.</title>
        <authorList>
            <person name="Gilroy R."/>
            <person name="Ravi A."/>
            <person name="Getino M."/>
            <person name="Pursley I."/>
            <person name="Horton D.L."/>
            <person name="Alikhan N.F."/>
            <person name="Baker D."/>
            <person name="Gharbi K."/>
            <person name="Hall N."/>
            <person name="Watson M."/>
            <person name="Adriaenssens E.M."/>
            <person name="Foster-Nyarko E."/>
            <person name="Jarju S."/>
            <person name="Secka A."/>
            <person name="Antonio M."/>
            <person name="Oren A."/>
            <person name="Chaudhuri R.R."/>
            <person name="La Ragione R."/>
            <person name="Hildebrand F."/>
            <person name="Pallen M.J."/>
        </authorList>
    </citation>
    <scope>NUCLEOTIDE SEQUENCE</scope>
    <source>
        <strain evidence="1">35461</strain>
    </source>
</reference>
<protein>
    <submittedName>
        <fullName evidence="1">DUF4160 domain-containing protein</fullName>
    </submittedName>
</protein>
<evidence type="ECO:0000313" key="2">
    <source>
        <dbReference type="Proteomes" id="UP000886845"/>
    </source>
</evidence>
<comment type="caution">
    <text evidence="1">The sequence shown here is derived from an EMBL/GenBank/DDBJ whole genome shotgun (WGS) entry which is preliminary data.</text>
</comment>
<organism evidence="1 2">
    <name type="scientific">Candidatus Spyradenecus faecavium</name>
    <dbReference type="NCBI Taxonomy" id="2840947"/>
    <lineage>
        <taxon>Bacteria</taxon>
        <taxon>Pseudomonadati</taxon>
        <taxon>Lentisphaerota</taxon>
        <taxon>Lentisphaeria</taxon>
        <taxon>Lentisphaerales</taxon>
        <taxon>Lentisphaeraceae</taxon>
        <taxon>Lentisphaeraceae incertae sedis</taxon>
        <taxon>Candidatus Spyradenecus</taxon>
    </lineage>
</organism>
<reference evidence="1" key="1">
    <citation type="submission" date="2020-10" db="EMBL/GenBank/DDBJ databases">
        <authorList>
            <person name="Gilroy R."/>
        </authorList>
    </citation>
    <scope>NUCLEOTIDE SEQUENCE</scope>
    <source>
        <strain evidence="1">35461</strain>
    </source>
</reference>
<dbReference type="AlphaFoldDB" id="A0A9D1T396"/>
<dbReference type="Pfam" id="PF13711">
    <property type="entry name" value="DUF4160"/>
    <property type="match status" value="1"/>
</dbReference>
<gene>
    <name evidence="1" type="ORF">IAC79_06815</name>
</gene>